<dbReference type="InterPro" id="IPR037185">
    <property type="entry name" value="EmrE-like"/>
</dbReference>
<comment type="similarity">
    <text evidence="2">Belongs to the drug/metabolite transporter (DMT) superfamily. 10 TMS drug/metabolite exporter (DME) (TC 2.A.7.3) family.</text>
</comment>
<feature type="transmembrane region" description="Helical" evidence="6">
    <location>
        <begin position="81"/>
        <end position="101"/>
    </location>
</feature>
<dbReference type="InterPro" id="IPR000620">
    <property type="entry name" value="EamA_dom"/>
</dbReference>
<feature type="transmembrane region" description="Helical" evidence="6">
    <location>
        <begin position="48"/>
        <end position="69"/>
    </location>
</feature>
<evidence type="ECO:0000313" key="9">
    <source>
        <dbReference type="Proteomes" id="UP001138757"/>
    </source>
</evidence>
<evidence type="ECO:0000313" key="8">
    <source>
        <dbReference type="EMBL" id="MBT2188031.1"/>
    </source>
</evidence>
<gene>
    <name evidence="8" type="ORF">KK488_13835</name>
</gene>
<evidence type="ECO:0000256" key="3">
    <source>
        <dbReference type="ARBA" id="ARBA00022692"/>
    </source>
</evidence>
<feature type="transmembrane region" description="Helical" evidence="6">
    <location>
        <begin position="12"/>
        <end position="36"/>
    </location>
</feature>
<protein>
    <submittedName>
        <fullName evidence="8">DMT family transporter</fullName>
    </submittedName>
</protein>
<dbReference type="PANTHER" id="PTHR22911:SF6">
    <property type="entry name" value="SOLUTE CARRIER FAMILY 35 MEMBER G1"/>
    <property type="match status" value="1"/>
</dbReference>
<organism evidence="8 9">
    <name type="scientific">Sphingobium nicotianae</name>
    <dbReference type="NCBI Taxonomy" id="2782607"/>
    <lineage>
        <taxon>Bacteria</taxon>
        <taxon>Pseudomonadati</taxon>
        <taxon>Pseudomonadota</taxon>
        <taxon>Alphaproteobacteria</taxon>
        <taxon>Sphingomonadales</taxon>
        <taxon>Sphingomonadaceae</taxon>
        <taxon>Sphingobium</taxon>
    </lineage>
</organism>
<feature type="domain" description="EamA" evidence="7">
    <location>
        <begin position="15"/>
        <end position="147"/>
    </location>
</feature>
<feature type="transmembrane region" description="Helical" evidence="6">
    <location>
        <begin position="245"/>
        <end position="265"/>
    </location>
</feature>
<dbReference type="RefSeq" id="WP_214624271.1">
    <property type="nucleotide sequence ID" value="NZ_JAHGAW010000008.1"/>
</dbReference>
<dbReference type="Pfam" id="PF00892">
    <property type="entry name" value="EamA"/>
    <property type="match status" value="2"/>
</dbReference>
<evidence type="ECO:0000259" key="7">
    <source>
        <dbReference type="Pfam" id="PF00892"/>
    </source>
</evidence>
<feature type="transmembrane region" description="Helical" evidence="6">
    <location>
        <begin position="107"/>
        <end position="125"/>
    </location>
</feature>
<name>A0A9X1DDR9_9SPHN</name>
<keyword evidence="9" id="KW-1185">Reference proteome</keyword>
<feature type="transmembrane region" description="Helical" evidence="6">
    <location>
        <begin position="214"/>
        <end position="233"/>
    </location>
</feature>
<reference evidence="8" key="1">
    <citation type="submission" date="2021-05" db="EMBL/GenBank/DDBJ databases">
        <title>Genome of Sphingobium sp. strain.</title>
        <authorList>
            <person name="Fan R."/>
        </authorList>
    </citation>
    <scope>NUCLEOTIDE SEQUENCE</scope>
    <source>
        <strain evidence="8">H33</strain>
    </source>
</reference>
<feature type="transmembrane region" description="Helical" evidence="6">
    <location>
        <begin position="189"/>
        <end position="208"/>
    </location>
</feature>
<dbReference type="GO" id="GO:0016020">
    <property type="term" value="C:membrane"/>
    <property type="evidence" value="ECO:0007669"/>
    <property type="project" value="UniProtKB-SubCell"/>
</dbReference>
<keyword evidence="4 6" id="KW-1133">Transmembrane helix</keyword>
<evidence type="ECO:0000256" key="5">
    <source>
        <dbReference type="ARBA" id="ARBA00023136"/>
    </source>
</evidence>
<feature type="transmembrane region" description="Helical" evidence="6">
    <location>
        <begin position="271"/>
        <end position="289"/>
    </location>
</feature>
<dbReference type="Proteomes" id="UP001138757">
    <property type="component" value="Unassembled WGS sequence"/>
</dbReference>
<keyword evidence="5 6" id="KW-0472">Membrane</keyword>
<feature type="transmembrane region" description="Helical" evidence="6">
    <location>
        <begin position="132"/>
        <end position="149"/>
    </location>
</feature>
<comment type="subcellular location">
    <subcellularLocation>
        <location evidence="1">Membrane</location>
        <topology evidence="1">Multi-pass membrane protein</topology>
    </subcellularLocation>
</comment>
<dbReference type="AlphaFoldDB" id="A0A9X1DDR9"/>
<dbReference type="EMBL" id="JAHGAW010000008">
    <property type="protein sequence ID" value="MBT2188031.1"/>
    <property type="molecule type" value="Genomic_DNA"/>
</dbReference>
<dbReference type="PROSITE" id="PS51257">
    <property type="entry name" value="PROKAR_LIPOPROTEIN"/>
    <property type="match status" value="1"/>
</dbReference>
<evidence type="ECO:0000256" key="6">
    <source>
        <dbReference type="SAM" id="Phobius"/>
    </source>
</evidence>
<dbReference type="SUPFAM" id="SSF103481">
    <property type="entry name" value="Multidrug resistance efflux transporter EmrE"/>
    <property type="match status" value="2"/>
</dbReference>
<feature type="domain" description="EamA" evidence="7">
    <location>
        <begin position="158"/>
        <end position="284"/>
    </location>
</feature>
<evidence type="ECO:0000256" key="4">
    <source>
        <dbReference type="ARBA" id="ARBA00022989"/>
    </source>
</evidence>
<sequence>MSDRTPARHDRPFFAIGLRLLAMMMLATTYACGKLLAERGAHLAEITFYRQLFALPVAAAWAFGTLGMATLRPRAPMRIHWTRTIVGLTGMFFNFAAVAMLPLAEATSIGFTMPIFATILSALFLRERPGIHRWSAVLLGFVGVVIMAHPDSASFASAGLFVALVGAIITAIVAILLRELGHVEAPPVVVFWFFLLSIPLLAPLMLWWGQAHDLTSWALFLALGLSGGVAQLLMTSALRWGPVSIVIPMDYSQIIWATWAGWLLWSSWPNSSTWAGAALIAASGLYIAWREHVRRREPVVSPGEDLGGRSG</sequence>
<evidence type="ECO:0000256" key="2">
    <source>
        <dbReference type="ARBA" id="ARBA00009853"/>
    </source>
</evidence>
<proteinExistence type="inferred from homology"/>
<comment type="caution">
    <text evidence="8">The sequence shown here is derived from an EMBL/GenBank/DDBJ whole genome shotgun (WGS) entry which is preliminary data.</text>
</comment>
<evidence type="ECO:0000256" key="1">
    <source>
        <dbReference type="ARBA" id="ARBA00004141"/>
    </source>
</evidence>
<dbReference type="PANTHER" id="PTHR22911">
    <property type="entry name" value="ACYL-MALONYL CONDENSING ENZYME-RELATED"/>
    <property type="match status" value="1"/>
</dbReference>
<keyword evidence="3 6" id="KW-0812">Transmembrane</keyword>
<feature type="transmembrane region" description="Helical" evidence="6">
    <location>
        <begin position="155"/>
        <end position="177"/>
    </location>
</feature>
<accession>A0A9X1DDR9</accession>